<evidence type="ECO:0000256" key="3">
    <source>
        <dbReference type="ARBA" id="ARBA00023054"/>
    </source>
</evidence>
<feature type="region of interest" description="Disordered" evidence="4">
    <location>
        <begin position="1"/>
        <end position="30"/>
    </location>
</feature>
<dbReference type="PANTHER" id="PTHR16093:SF4">
    <property type="entry name" value="INNATE IMMUNITY ACTIVATOR PROTEIN"/>
    <property type="match status" value="1"/>
</dbReference>
<comment type="subcellular location">
    <subcellularLocation>
        <location evidence="1">Cytoplasm</location>
    </subcellularLocation>
</comment>
<feature type="region of interest" description="Disordered" evidence="4">
    <location>
        <begin position="136"/>
        <end position="155"/>
    </location>
</feature>
<feature type="compositionally biased region" description="Basic and acidic residues" evidence="4">
    <location>
        <begin position="240"/>
        <end position="251"/>
    </location>
</feature>
<gene>
    <name evidence="6" type="ORF">AAFF_G00245200</name>
</gene>
<feature type="compositionally biased region" description="Low complexity" evidence="4">
    <location>
        <begin position="386"/>
        <end position="400"/>
    </location>
</feature>
<protein>
    <recommendedName>
        <fullName evidence="5">Cytohesin Ubiquitin Protein Inducing domain-containing protein</fullName>
    </recommendedName>
</protein>
<comment type="caution">
    <text evidence="6">The sequence shown here is derived from an EMBL/GenBank/DDBJ whole genome shotgun (WGS) entry which is preliminary data.</text>
</comment>
<feature type="domain" description="Cytohesin Ubiquitin Protein Inducing" evidence="5">
    <location>
        <begin position="2"/>
        <end position="136"/>
    </location>
</feature>
<evidence type="ECO:0000313" key="6">
    <source>
        <dbReference type="EMBL" id="KAJ8378232.1"/>
    </source>
</evidence>
<dbReference type="GO" id="GO:0034334">
    <property type="term" value="P:adherens junction maintenance"/>
    <property type="evidence" value="ECO:0007669"/>
    <property type="project" value="TreeGrafter"/>
</dbReference>
<feature type="compositionally biased region" description="Polar residues" evidence="4">
    <location>
        <begin position="277"/>
        <end position="286"/>
    </location>
</feature>
<dbReference type="Proteomes" id="UP001221898">
    <property type="component" value="Unassembled WGS sequence"/>
</dbReference>
<feature type="region of interest" description="Disordered" evidence="4">
    <location>
        <begin position="313"/>
        <end position="419"/>
    </location>
</feature>
<keyword evidence="3" id="KW-0175">Coiled coil</keyword>
<accession>A0AAD7W470</accession>
<name>A0AAD7W470_9TELE</name>
<evidence type="ECO:0000256" key="4">
    <source>
        <dbReference type="SAM" id="MobiDB-lite"/>
    </source>
</evidence>
<dbReference type="AlphaFoldDB" id="A0AAD7W470"/>
<evidence type="ECO:0000256" key="1">
    <source>
        <dbReference type="ARBA" id="ARBA00004496"/>
    </source>
</evidence>
<dbReference type="GO" id="GO:0005737">
    <property type="term" value="C:cytoplasm"/>
    <property type="evidence" value="ECO:0007669"/>
    <property type="project" value="UniProtKB-SubCell"/>
</dbReference>
<dbReference type="PANTHER" id="PTHR16093">
    <property type="entry name" value="COILED-COIL DOMAIN-CONTAINING PROTEIN 120 FAMILY MEMBER"/>
    <property type="match status" value="1"/>
</dbReference>
<evidence type="ECO:0000256" key="2">
    <source>
        <dbReference type="ARBA" id="ARBA00022490"/>
    </source>
</evidence>
<dbReference type="Pfam" id="PF11819">
    <property type="entry name" value="CUPID"/>
    <property type="match status" value="1"/>
</dbReference>
<dbReference type="GO" id="GO:0031398">
    <property type="term" value="P:positive regulation of protein ubiquitination"/>
    <property type="evidence" value="ECO:0007669"/>
    <property type="project" value="TreeGrafter"/>
</dbReference>
<feature type="region of interest" description="Disordered" evidence="4">
    <location>
        <begin position="164"/>
        <end position="295"/>
    </location>
</feature>
<keyword evidence="7" id="KW-1185">Reference proteome</keyword>
<feature type="compositionally biased region" description="Pro residues" evidence="4">
    <location>
        <begin position="407"/>
        <end position="419"/>
    </location>
</feature>
<feature type="compositionally biased region" description="Basic and acidic residues" evidence="4">
    <location>
        <begin position="146"/>
        <end position="155"/>
    </location>
</feature>
<evidence type="ECO:0000259" key="5">
    <source>
        <dbReference type="Pfam" id="PF11819"/>
    </source>
</evidence>
<reference evidence="6" key="1">
    <citation type="journal article" date="2023" name="Science">
        <title>Genome structures resolve the early diversification of teleost fishes.</title>
        <authorList>
            <person name="Parey E."/>
            <person name="Louis A."/>
            <person name="Montfort J."/>
            <person name="Bouchez O."/>
            <person name="Roques C."/>
            <person name="Iampietro C."/>
            <person name="Lluch J."/>
            <person name="Castinel A."/>
            <person name="Donnadieu C."/>
            <person name="Desvignes T."/>
            <person name="Floi Bucao C."/>
            <person name="Jouanno E."/>
            <person name="Wen M."/>
            <person name="Mejri S."/>
            <person name="Dirks R."/>
            <person name="Jansen H."/>
            <person name="Henkel C."/>
            <person name="Chen W.J."/>
            <person name="Zahm M."/>
            <person name="Cabau C."/>
            <person name="Klopp C."/>
            <person name="Thompson A.W."/>
            <person name="Robinson-Rechavi M."/>
            <person name="Braasch I."/>
            <person name="Lecointre G."/>
            <person name="Bobe J."/>
            <person name="Postlethwait J.H."/>
            <person name="Berthelot C."/>
            <person name="Roest Crollius H."/>
            <person name="Guiguen Y."/>
        </authorList>
    </citation>
    <scope>NUCLEOTIDE SEQUENCE</scope>
    <source>
        <strain evidence="6">NC1722</strain>
    </source>
</reference>
<feature type="compositionally biased region" description="Low complexity" evidence="4">
    <location>
        <begin position="186"/>
        <end position="195"/>
    </location>
</feature>
<dbReference type="EMBL" id="JAINUG010000327">
    <property type="protein sequence ID" value="KAJ8378232.1"/>
    <property type="molecule type" value="Genomic_DNA"/>
</dbReference>
<feature type="compositionally biased region" description="Polar residues" evidence="4">
    <location>
        <begin position="225"/>
        <end position="234"/>
    </location>
</feature>
<proteinExistence type="predicted"/>
<dbReference type="InterPro" id="IPR021774">
    <property type="entry name" value="CUPID"/>
</dbReference>
<dbReference type="InterPro" id="IPR043447">
    <property type="entry name" value="CCDC120/INAVA"/>
</dbReference>
<evidence type="ECO:0000313" key="7">
    <source>
        <dbReference type="Proteomes" id="UP001221898"/>
    </source>
</evidence>
<keyword evidence="2" id="KW-0963">Cytoplasm</keyword>
<organism evidence="6 7">
    <name type="scientific">Aldrovandia affinis</name>
    <dbReference type="NCBI Taxonomy" id="143900"/>
    <lineage>
        <taxon>Eukaryota</taxon>
        <taxon>Metazoa</taxon>
        <taxon>Chordata</taxon>
        <taxon>Craniata</taxon>
        <taxon>Vertebrata</taxon>
        <taxon>Euteleostomi</taxon>
        <taxon>Actinopterygii</taxon>
        <taxon>Neopterygii</taxon>
        <taxon>Teleostei</taxon>
        <taxon>Notacanthiformes</taxon>
        <taxon>Halosauridae</taxon>
        <taxon>Aldrovandia</taxon>
    </lineage>
</organism>
<sequence length="616" mass="69661">MESKEEISDSDSGIILQSGPDSPSSPIKDLTTHTRAMKLKHQSLEDRLELCLLELKKLCMREAELTGQLSSDYPLLPGEKPPRIRRRIGAAFKLNEESIRQEGGDPELHSLEAELDLQLQIYEAARRLALEEHLSKPVRRSRQQQSKREGRKVKELQEAVHQLRLRHGRASPHLGNASSQRDPGISDDSSLSDAVALDDDMEPSQSSHSALEDPAPPQPLGDRSLLSSWRTPPQTLEGLRPGEDHSQEYDRSPIQNSPWRESSLDQPYLKPRKLHSPCSTRSSSPAMTPIPTLLDPRFGDAPLPFPLATIKSLPLGHTHSNSAPSTPELHTRRQYSQSFRLPNHKPQDPDQNRGRAQLPRRRLTDFTAMPPEYSPLRAGQGNPVYLSSSEDSNSEHSLPSYASSPSREPPAQVPRPCPPPYGYHYSHHLNNGHHNGHLAFTGPSFYKTSQHQSTPSFYRGGYMDDTVHYPAEIDMVRLHLGPPPPPGPPLARHELWYEEVPAPRRMVRPPPPHGRLARAPSLRDYPHHPTLGLPRELVSEELKCWHQRNQFRDPRPRSLDRQGAVRLRNVSGQDSPLSHQRHFHQQFPQRRILQRAPDGTPVQWFVEEDSEIVSQV</sequence>